<evidence type="ECO:0000256" key="4">
    <source>
        <dbReference type="ARBA" id="ARBA00022670"/>
    </source>
</evidence>
<keyword evidence="8" id="KW-0788">Thiol protease</keyword>
<feature type="transmembrane region" description="Helical" evidence="15">
    <location>
        <begin position="278"/>
        <end position="301"/>
    </location>
</feature>
<evidence type="ECO:0000313" key="19">
    <source>
        <dbReference type="EMBL" id="GET13623.1"/>
    </source>
</evidence>
<evidence type="ECO:0000256" key="2">
    <source>
        <dbReference type="ARBA" id="ARBA00022448"/>
    </source>
</evidence>
<feature type="transmembrane region" description="Helical" evidence="15">
    <location>
        <begin position="307"/>
        <end position="325"/>
    </location>
</feature>
<dbReference type="NCBIfam" id="TIGR01193">
    <property type="entry name" value="bacteriocin_ABC"/>
    <property type="match status" value="1"/>
</dbReference>
<dbReference type="Pfam" id="PF00005">
    <property type="entry name" value="ABC_tran"/>
    <property type="match status" value="1"/>
</dbReference>
<feature type="transmembrane region" description="Helical" evidence="15">
    <location>
        <begin position="167"/>
        <end position="189"/>
    </location>
</feature>
<dbReference type="GO" id="GO:0034040">
    <property type="term" value="F:ATPase-coupled lipid transmembrane transporter activity"/>
    <property type="evidence" value="ECO:0007669"/>
    <property type="project" value="TreeGrafter"/>
</dbReference>
<proteinExistence type="predicted"/>
<keyword evidence="5 15" id="KW-0812">Transmembrane</keyword>
<evidence type="ECO:0000256" key="13">
    <source>
        <dbReference type="ARBA" id="ARBA00023136"/>
    </source>
</evidence>
<dbReference type="SMART" id="SM00382">
    <property type="entry name" value="AAA"/>
    <property type="match status" value="1"/>
</dbReference>
<dbReference type="GO" id="GO:0005524">
    <property type="term" value="F:ATP binding"/>
    <property type="evidence" value="ECO:0007669"/>
    <property type="project" value="UniProtKB-KW"/>
</dbReference>
<keyword evidence="6" id="KW-0547">Nucleotide-binding</keyword>
<dbReference type="InterPro" id="IPR003593">
    <property type="entry name" value="AAA+_ATPase"/>
</dbReference>
<dbReference type="InterPro" id="IPR027417">
    <property type="entry name" value="P-loop_NTPase"/>
</dbReference>
<comment type="caution">
    <text evidence="19">The sequence shown here is derived from an EMBL/GenBank/DDBJ whole genome shotgun (WGS) entry which is preliminary data.</text>
</comment>
<dbReference type="SUPFAM" id="SSF90123">
    <property type="entry name" value="ABC transporter transmembrane region"/>
    <property type="match status" value="1"/>
</dbReference>
<dbReference type="InterPro" id="IPR005074">
    <property type="entry name" value="Peptidase_C39"/>
</dbReference>
<evidence type="ECO:0000256" key="11">
    <source>
        <dbReference type="ARBA" id="ARBA00022967"/>
    </source>
</evidence>
<evidence type="ECO:0000256" key="8">
    <source>
        <dbReference type="ARBA" id="ARBA00022807"/>
    </source>
</evidence>
<evidence type="ECO:0000256" key="14">
    <source>
        <dbReference type="ARBA" id="ARBA00043264"/>
    </source>
</evidence>
<evidence type="ECO:0000256" key="10">
    <source>
        <dbReference type="ARBA" id="ARBA00022927"/>
    </source>
</evidence>
<evidence type="ECO:0000259" key="16">
    <source>
        <dbReference type="PROSITE" id="PS50893"/>
    </source>
</evidence>
<dbReference type="GO" id="GO:0016887">
    <property type="term" value="F:ATP hydrolysis activity"/>
    <property type="evidence" value="ECO:0007669"/>
    <property type="project" value="InterPro"/>
</dbReference>
<dbReference type="Proteomes" id="UP000494160">
    <property type="component" value="Unassembled WGS sequence"/>
</dbReference>
<dbReference type="GO" id="GO:0005886">
    <property type="term" value="C:plasma membrane"/>
    <property type="evidence" value="ECO:0007669"/>
    <property type="project" value="UniProtKB-SubCell"/>
</dbReference>
<dbReference type="PANTHER" id="PTHR24221">
    <property type="entry name" value="ATP-BINDING CASSETTE SUB-FAMILY B"/>
    <property type="match status" value="1"/>
</dbReference>
<feature type="domain" description="Peptidase C39" evidence="18">
    <location>
        <begin position="11"/>
        <end position="138"/>
    </location>
</feature>
<dbReference type="InterPro" id="IPR039421">
    <property type="entry name" value="Type_1_exporter"/>
</dbReference>
<feature type="domain" description="ABC transmembrane type-1" evidence="17">
    <location>
        <begin position="169"/>
        <end position="450"/>
    </location>
</feature>
<evidence type="ECO:0000256" key="12">
    <source>
        <dbReference type="ARBA" id="ARBA00022989"/>
    </source>
</evidence>
<evidence type="ECO:0000259" key="17">
    <source>
        <dbReference type="PROSITE" id="PS50929"/>
    </source>
</evidence>
<feature type="transmembrane region" description="Helical" evidence="15">
    <location>
        <begin position="201"/>
        <end position="225"/>
    </location>
</feature>
<dbReference type="AlphaFoldDB" id="A0A6F9Y7S2"/>
<evidence type="ECO:0000256" key="9">
    <source>
        <dbReference type="ARBA" id="ARBA00022840"/>
    </source>
</evidence>
<dbReference type="InterPro" id="IPR036640">
    <property type="entry name" value="ABC1_TM_sf"/>
</dbReference>
<dbReference type="CDD" id="cd02418">
    <property type="entry name" value="Peptidase_C39B"/>
    <property type="match status" value="1"/>
</dbReference>
<comment type="subcellular location">
    <subcellularLocation>
        <location evidence="1">Cell membrane</location>
        <topology evidence="1">Multi-pass membrane protein</topology>
    </subcellularLocation>
</comment>
<dbReference type="EMBL" id="BLAP01000075">
    <property type="protein sequence ID" value="GET13623.1"/>
    <property type="molecule type" value="Genomic_DNA"/>
</dbReference>
<keyword evidence="12 15" id="KW-1133">Transmembrane helix</keyword>
<accession>A0A6F9Y7S2</accession>
<keyword evidence="14" id="KW-0080">Bacteriocin transport</keyword>
<keyword evidence="13 15" id="KW-0472">Membrane</keyword>
<dbReference type="PANTHER" id="PTHR24221:SF654">
    <property type="entry name" value="ATP-BINDING CASSETTE SUB-FAMILY B MEMBER 6"/>
    <property type="match status" value="1"/>
</dbReference>
<evidence type="ECO:0000256" key="5">
    <source>
        <dbReference type="ARBA" id="ARBA00022692"/>
    </source>
</evidence>
<evidence type="ECO:0000256" key="6">
    <source>
        <dbReference type="ARBA" id="ARBA00022741"/>
    </source>
</evidence>
<dbReference type="PROSITE" id="PS00211">
    <property type="entry name" value="ABC_TRANSPORTER_1"/>
    <property type="match status" value="1"/>
</dbReference>
<protein>
    <submittedName>
        <fullName evidence="19">Peptide ABC transporter ATP-binding protein</fullName>
    </submittedName>
</protein>
<keyword evidence="7" id="KW-0378">Hydrolase</keyword>
<dbReference type="InterPro" id="IPR017871">
    <property type="entry name" value="ABC_transporter-like_CS"/>
</dbReference>
<dbReference type="PROSITE" id="PS50990">
    <property type="entry name" value="PEPTIDASE_C39"/>
    <property type="match status" value="1"/>
</dbReference>
<dbReference type="Pfam" id="PF03412">
    <property type="entry name" value="Peptidase_C39"/>
    <property type="match status" value="1"/>
</dbReference>
<dbReference type="Gene3D" id="1.20.1560.10">
    <property type="entry name" value="ABC transporter type 1, transmembrane domain"/>
    <property type="match status" value="1"/>
</dbReference>
<keyword evidence="3" id="KW-1003">Cell membrane</keyword>
<sequence length="722" mass="81384">MQDFKKYYLPQMDENDCGIACLAMILKYYGSNISLSYLRNLAKTNLEGTTALGLVKAAQELNLKTDAYQTDMELFEQSDLTYPFIAHVIKQATLQHYYLVLGANEDYIQIADPDETVGIKKMPRSQFEKEWTGVALFFEPTSDYQAIHTKEQTLLALLLKLVKHRGLILTIVFVSLLMTIISILNSYFLQVVIDRLIPTKATTTLTIITCGLLIAYVFNSLFLYVREFLLTILGQRLSVNIILSYVRHVLKLPMEFFATHKTGDILARFTDSNKIIDALASTVISMFLDVGTVLVIGWVLALQNLRLFGLTLLAIPLYVLVIFSFTSRFEKLNRQVMESNSLVSASIIENIQGIETLKALNSESVRYHKIDKQFKRLLSNSLNYVKVDTLQQAIKTFIQALLTTLILWYGANLVITGSISLGQLMAYNALLSYFLSPLQNIINLQTKLQSAQVANKRLNEIFYIDSEFKLERPITDSQTLAGPIKFQHLSYSYGYGYGKNTLTDINLTIQPNEKLTIVGMSGSGKSTLVKLLVNFYDATSGSLTFNQQNISEIDKHTLRSYVRYIPQEPIVFAGTILDNLLLGSRPNLSEAEILTACEIAQIKEDILKMPLQFQTRLDEHGGILSGGQKQRLTIARALLSSAKVLIFDESTSGLDAITERLVIDRLLALKDKTIIFVAHRLLIAKKTNNIAVLKDGHFVEQGTHEQLICSKGYYHQLISDWH</sequence>
<evidence type="ECO:0000256" key="7">
    <source>
        <dbReference type="ARBA" id="ARBA00022801"/>
    </source>
</evidence>
<dbReference type="InterPro" id="IPR005897">
    <property type="entry name" value="Pept_C39_ABC_bacteriocin"/>
</dbReference>
<gene>
    <name evidence="19" type="primary">sunT</name>
    <name evidence="19" type="ORF">SN811_21230</name>
</gene>
<dbReference type="Pfam" id="PF00664">
    <property type="entry name" value="ABC_membrane"/>
    <property type="match status" value="1"/>
</dbReference>
<dbReference type="GO" id="GO:0008234">
    <property type="term" value="F:cysteine-type peptidase activity"/>
    <property type="evidence" value="ECO:0007669"/>
    <property type="project" value="UniProtKB-KW"/>
</dbReference>
<keyword evidence="10" id="KW-0653">Protein transport</keyword>
<evidence type="ECO:0000256" key="1">
    <source>
        <dbReference type="ARBA" id="ARBA00004651"/>
    </source>
</evidence>
<dbReference type="InterPro" id="IPR011527">
    <property type="entry name" value="ABC1_TM_dom"/>
</dbReference>
<organism evidence="19">
    <name type="scientific">Ligilactobacillus agilis</name>
    <dbReference type="NCBI Taxonomy" id="1601"/>
    <lineage>
        <taxon>Bacteria</taxon>
        <taxon>Bacillati</taxon>
        <taxon>Bacillota</taxon>
        <taxon>Bacilli</taxon>
        <taxon>Lactobacillales</taxon>
        <taxon>Lactobacillaceae</taxon>
        <taxon>Ligilactobacillus</taxon>
    </lineage>
</organism>
<dbReference type="PROSITE" id="PS50893">
    <property type="entry name" value="ABC_TRANSPORTER_2"/>
    <property type="match status" value="1"/>
</dbReference>
<name>A0A6F9Y7S2_9LACO</name>
<dbReference type="SUPFAM" id="SSF52540">
    <property type="entry name" value="P-loop containing nucleoside triphosphate hydrolases"/>
    <property type="match status" value="1"/>
</dbReference>
<reference evidence="19" key="1">
    <citation type="submission" date="2019-10" db="EMBL/GenBank/DDBJ databases">
        <title>Lactobacillus agilis SN811 Whole Genome Sequencing Project.</title>
        <authorList>
            <person name="Suzuki S."/>
            <person name="Endo A."/>
            <person name="Maeno S."/>
            <person name="Shiwa Y."/>
            <person name="Matsutani M."/>
            <person name="Kajikawa A."/>
        </authorList>
    </citation>
    <scope>NUCLEOTIDE SEQUENCE</scope>
    <source>
        <strain evidence="19">SN811</strain>
    </source>
</reference>
<keyword evidence="2" id="KW-0813">Transport</keyword>
<keyword evidence="9 19" id="KW-0067">ATP-binding</keyword>
<dbReference type="Gene3D" id="3.90.70.10">
    <property type="entry name" value="Cysteine proteinases"/>
    <property type="match status" value="1"/>
</dbReference>
<dbReference type="GO" id="GO:0006508">
    <property type="term" value="P:proteolysis"/>
    <property type="evidence" value="ECO:0007669"/>
    <property type="project" value="UniProtKB-KW"/>
</dbReference>
<dbReference type="PROSITE" id="PS50929">
    <property type="entry name" value="ABC_TM1F"/>
    <property type="match status" value="1"/>
</dbReference>
<evidence type="ECO:0000256" key="3">
    <source>
        <dbReference type="ARBA" id="ARBA00022475"/>
    </source>
</evidence>
<evidence type="ECO:0000256" key="15">
    <source>
        <dbReference type="SAM" id="Phobius"/>
    </source>
</evidence>
<dbReference type="FunFam" id="3.40.50.300:FF:000854">
    <property type="entry name" value="Multidrug ABC transporter ATP-binding protein"/>
    <property type="match status" value="1"/>
</dbReference>
<keyword evidence="11" id="KW-1278">Translocase</keyword>
<dbReference type="GO" id="GO:0043214">
    <property type="term" value="F:ABC-type bacteriocin transporter activity"/>
    <property type="evidence" value="ECO:0007669"/>
    <property type="project" value="InterPro"/>
</dbReference>
<feature type="transmembrane region" description="Helical" evidence="15">
    <location>
        <begin position="405"/>
        <end position="435"/>
    </location>
</feature>
<keyword evidence="4" id="KW-0645">Protease</keyword>
<evidence type="ECO:0000259" key="18">
    <source>
        <dbReference type="PROSITE" id="PS50990"/>
    </source>
</evidence>
<dbReference type="Gene3D" id="3.40.50.300">
    <property type="entry name" value="P-loop containing nucleotide triphosphate hydrolases"/>
    <property type="match status" value="1"/>
</dbReference>
<dbReference type="InterPro" id="IPR003439">
    <property type="entry name" value="ABC_transporter-like_ATP-bd"/>
</dbReference>
<dbReference type="GO" id="GO:0015031">
    <property type="term" value="P:protein transport"/>
    <property type="evidence" value="ECO:0007669"/>
    <property type="project" value="UniProtKB-KW"/>
</dbReference>
<dbReference type="CDD" id="cd18570">
    <property type="entry name" value="ABC_6TM_PCAT1_LagD_like"/>
    <property type="match status" value="1"/>
</dbReference>
<feature type="domain" description="ABC transporter" evidence="16">
    <location>
        <begin position="484"/>
        <end position="720"/>
    </location>
</feature>